<protein>
    <submittedName>
        <fullName evidence="2">Uncharacterized protein</fullName>
    </submittedName>
</protein>
<evidence type="ECO:0000313" key="1">
    <source>
        <dbReference type="Proteomes" id="UP000887579"/>
    </source>
</evidence>
<name>A0AC34EZK6_9BILA</name>
<reference evidence="2" key="1">
    <citation type="submission" date="2022-11" db="UniProtKB">
        <authorList>
            <consortium name="WormBaseParasite"/>
        </authorList>
    </citation>
    <scope>IDENTIFICATION</scope>
</reference>
<organism evidence="1 2">
    <name type="scientific">Panagrolaimus sp. ES5</name>
    <dbReference type="NCBI Taxonomy" id="591445"/>
    <lineage>
        <taxon>Eukaryota</taxon>
        <taxon>Metazoa</taxon>
        <taxon>Ecdysozoa</taxon>
        <taxon>Nematoda</taxon>
        <taxon>Chromadorea</taxon>
        <taxon>Rhabditida</taxon>
        <taxon>Tylenchina</taxon>
        <taxon>Panagrolaimomorpha</taxon>
        <taxon>Panagrolaimoidea</taxon>
        <taxon>Panagrolaimidae</taxon>
        <taxon>Panagrolaimus</taxon>
    </lineage>
</organism>
<accession>A0AC34EZK6</accession>
<dbReference type="Proteomes" id="UP000887579">
    <property type="component" value="Unplaced"/>
</dbReference>
<dbReference type="WBParaSite" id="ES5_v2.g10152.t1">
    <property type="protein sequence ID" value="ES5_v2.g10152.t1"/>
    <property type="gene ID" value="ES5_v2.g10152"/>
</dbReference>
<evidence type="ECO:0000313" key="2">
    <source>
        <dbReference type="WBParaSite" id="ES5_v2.g10152.t1"/>
    </source>
</evidence>
<proteinExistence type="predicted"/>
<sequence length="148" mass="15686">MFTFKTIIVVIILSLSISLIESAPAYPYTNYGSGYYTNSGVPYAAISGNWGATDDCLNNAAAPCIDPNVLTNPTCSGAQKIADCVAKNANDKCGKGTVKEACQNTINTINSYNIPNCDITCSSPPLITANLAIFVFTTVASVFYIYVL</sequence>